<dbReference type="SMART" id="SM00360">
    <property type="entry name" value="RRM"/>
    <property type="match status" value="2"/>
</dbReference>
<dbReference type="Gene3D" id="3.30.70.330">
    <property type="match status" value="2"/>
</dbReference>
<evidence type="ECO:0000256" key="1">
    <source>
        <dbReference type="ARBA" id="ARBA00022737"/>
    </source>
</evidence>
<dbReference type="InterPro" id="IPR002343">
    <property type="entry name" value="Hud_Sxl_RNA"/>
</dbReference>
<dbReference type="GO" id="GO:0010629">
    <property type="term" value="P:negative regulation of gene expression"/>
    <property type="evidence" value="ECO:0007669"/>
    <property type="project" value="UniProtKB-ARBA"/>
</dbReference>
<accession>A0A1J4K556</accession>
<dbReference type="RefSeq" id="XP_068357942.1">
    <property type="nucleotide sequence ID" value="XM_068505695.1"/>
</dbReference>
<dbReference type="FunFam" id="3.30.70.330:FF:000383">
    <property type="entry name" value="Sex lethal, isoform D"/>
    <property type="match status" value="1"/>
</dbReference>
<organism evidence="6 7">
    <name type="scientific">Tritrichomonas foetus</name>
    <dbReference type="NCBI Taxonomy" id="1144522"/>
    <lineage>
        <taxon>Eukaryota</taxon>
        <taxon>Metamonada</taxon>
        <taxon>Parabasalia</taxon>
        <taxon>Tritrichomonadida</taxon>
        <taxon>Tritrichomonadidae</taxon>
        <taxon>Tritrichomonas</taxon>
    </lineage>
</organism>
<dbReference type="GO" id="GO:0009967">
    <property type="term" value="P:positive regulation of signal transduction"/>
    <property type="evidence" value="ECO:0007669"/>
    <property type="project" value="UniProtKB-ARBA"/>
</dbReference>
<dbReference type="VEuPathDB" id="TrichDB:TRFO_27667"/>
<keyword evidence="1" id="KW-0677">Repeat</keyword>
<dbReference type="InterPro" id="IPR035979">
    <property type="entry name" value="RBD_domain_sf"/>
</dbReference>
<feature type="region of interest" description="Disordered" evidence="4">
    <location>
        <begin position="192"/>
        <end position="253"/>
    </location>
</feature>
<reference evidence="6" key="1">
    <citation type="submission" date="2016-10" db="EMBL/GenBank/DDBJ databases">
        <authorList>
            <person name="Benchimol M."/>
            <person name="Almeida L.G."/>
            <person name="Vasconcelos A.T."/>
            <person name="Perreira-Neves A."/>
            <person name="Rosa I.A."/>
            <person name="Tasca T."/>
            <person name="Bogo M.R."/>
            <person name="de Souza W."/>
        </authorList>
    </citation>
    <scope>NUCLEOTIDE SEQUENCE [LARGE SCALE GENOMIC DNA]</scope>
    <source>
        <strain evidence="6">K</strain>
    </source>
</reference>
<evidence type="ECO:0000256" key="2">
    <source>
        <dbReference type="ARBA" id="ARBA00022884"/>
    </source>
</evidence>
<proteinExistence type="predicted"/>
<dbReference type="EMBL" id="MLAK01000781">
    <property type="protein sequence ID" value="OHT04806.1"/>
    <property type="molecule type" value="Genomic_DNA"/>
</dbReference>
<dbReference type="PANTHER" id="PTHR48025">
    <property type="entry name" value="OS02G0815200 PROTEIN"/>
    <property type="match status" value="1"/>
</dbReference>
<sequence>MNSITNVFINFLPREFTKENLEHLCCPYGQIVSAKVMIDLVTGESKGFGFVRFSNNGSAIRCVQNIDGMKIGRKRLMAKLSHSVENIGTPTNSLYVKSLPKSFNQKDIWEIFHVYGKIIGIAIETSEKNGMPRGAAYITYSTIQEATSALHEMNNVILEKDCWPLFIRYTDKQVCDDTEILYGIKIKKPKSKQNENFSQKDNLDNHDPNNSCVSHPHPPPPSLLQQQYQREQKPLSSEMIYTSPNSQSSSYSSLKIYDDDMEIVKSDEYLYRQLLEEVSNDDDSD</sequence>
<gene>
    <name evidence="6" type="ORF">TRFO_27667</name>
</gene>
<evidence type="ECO:0000256" key="3">
    <source>
        <dbReference type="PROSITE-ProRule" id="PRU00176"/>
    </source>
</evidence>
<evidence type="ECO:0000259" key="5">
    <source>
        <dbReference type="PROSITE" id="PS50102"/>
    </source>
</evidence>
<dbReference type="PANTHER" id="PTHR48025:SF1">
    <property type="entry name" value="RRM DOMAIN-CONTAINING PROTEIN"/>
    <property type="match status" value="1"/>
</dbReference>
<protein>
    <recommendedName>
        <fullName evidence="5">RRM domain-containing protein</fullName>
    </recommendedName>
</protein>
<keyword evidence="2 3" id="KW-0694">RNA-binding</keyword>
<name>A0A1J4K556_9EUKA</name>
<dbReference type="PROSITE" id="PS50102">
    <property type="entry name" value="RRM"/>
    <property type="match status" value="2"/>
</dbReference>
<dbReference type="Pfam" id="PF00076">
    <property type="entry name" value="RRM_1"/>
    <property type="match status" value="2"/>
</dbReference>
<dbReference type="InterPro" id="IPR012677">
    <property type="entry name" value="Nucleotide-bd_a/b_plait_sf"/>
</dbReference>
<dbReference type="GO" id="GO:1990904">
    <property type="term" value="C:ribonucleoprotein complex"/>
    <property type="evidence" value="ECO:0007669"/>
    <property type="project" value="InterPro"/>
</dbReference>
<feature type="domain" description="RRM" evidence="5">
    <location>
        <begin position="92"/>
        <end position="172"/>
    </location>
</feature>
<dbReference type="PRINTS" id="PR00961">
    <property type="entry name" value="HUDSXLRNA"/>
</dbReference>
<dbReference type="InterPro" id="IPR000504">
    <property type="entry name" value="RRM_dom"/>
</dbReference>
<keyword evidence="7" id="KW-1185">Reference proteome</keyword>
<evidence type="ECO:0000256" key="4">
    <source>
        <dbReference type="SAM" id="MobiDB-lite"/>
    </source>
</evidence>
<dbReference type="AlphaFoldDB" id="A0A1J4K556"/>
<evidence type="ECO:0000313" key="6">
    <source>
        <dbReference type="EMBL" id="OHT04806.1"/>
    </source>
</evidence>
<dbReference type="SUPFAM" id="SSF54928">
    <property type="entry name" value="RNA-binding domain, RBD"/>
    <property type="match status" value="1"/>
</dbReference>
<dbReference type="InterPro" id="IPR050502">
    <property type="entry name" value="Euk_RNA-bind_prot"/>
</dbReference>
<dbReference type="OrthoDB" id="266020at2759"/>
<feature type="domain" description="RRM" evidence="5">
    <location>
        <begin position="5"/>
        <end position="83"/>
    </location>
</feature>
<dbReference type="GeneID" id="94840399"/>
<dbReference type="GO" id="GO:0005737">
    <property type="term" value="C:cytoplasm"/>
    <property type="evidence" value="ECO:0007669"/>
    <property type="project" value="UniProtKB-ARBA"/>
</dbReference>
<feature type="compositionally biased region" description="Low complexity" evidence="4">
    <location>
        <begin position="243"/>
        <end position="253"/>
    </location>
</feature>
<comment type="caution">
    <text evidence="6">The sequence shown here is derived from an EMBL/GenBank/DDBJ whole genome shotgun (WGS) entry which is preliminary data.</text>
</comment>
<dbReference type="Proteomes" id="UP000179807">
    <property type="component" value="Unassembled WGS sequence"/>
</dbReference>
<dbReference type="GO" id="GO:0003729">
    <property type="term" value="F:mRNA binding"/>
    <property type="evidence" value="ECO:0007669"/>
    <property type="project" value="TreeGrafter"/>
</dbReference>
<evidence type="ECO:0000313" key="7">
    <source>
        <dbReference type="Proteomes" id="UP000179807"/>
    </source>
</evidence>